<keyword evidence="2" id="KW-0238">DNA-binding</keyword>
<dbReference type="SUPFAM" id="SSF46785">
    <property type="entry name" value="Winged helix' DNA-binding domain"/>
    <property type="match status" value="1"/>
</dbReference>
<dbReference type="Pfam" id="PF07729">
    <property type="entry name" value="FCD"/>
    <property type="match status" value="1"/>
</dbReference>
<dbReference type="PROSITE" id="PS50949">
    <property type="entry name" value="HTH_GNTR"/>
    <property type="match status" value="1"/>
</dbReference>
<evidence type="ECO:0000313" key="6">
    <source>
        <dbReference type="Proteomes" id="UP000595197"/>
    </source>
</evidence>
<dbReference type="RefSeq" id="WP_201082733.1">
    <property type="nucleotide sequence ID" value="NZ_CP067421.1"/>
</dbReference>
<evidence type="ECO:0000313" key="5">
    <source>
        <dbReference type="EMBL" id="QQP93269.1"/>
    </source>
</evidence>
<dbReference type="PANTHER" id="PTHR43537">
    <property type="entry name" value="TRANSCRIPTIONAL REGULATOR, GNTR FAMILY"/>
    <property type="match status" value="1"/>
</dbReference>
<gene>
    <name evidence="5" type="ORF">IGS68_29580</name>
</gene>
<keyword evidence="1" id="KW-0805">Transcription regulation</keyword>
<evidence type="ECO:0000256" key="3">
    <source>
        <dbReference type="ARBA" id="ARBA00023163"/>
    </source>
</evidence>
<feature type="domain" description="HTH gntR-type" evidence="4">
    <location>
        <begin position="9"/>
        <end position="75"/>
    </location>
</feature>
<evidence type="ECO:0000259" key="4">
    <source>
        <dbReference type="PROSITE" id="PS50949"/>
    </source>
</evidence>
<evidence type="ECO:0000256" key="1">
    <source>
        <dbReference type="ARBA" id="ARBA00023015"/>
    </source>
</evidence>
<dbReference type="InterPro" id="IPR008920">
    <property type="entry name" value="TF_FadR/GntR_C"/>
</dbReference>
<dbReference type="Gene3D" id="1.20.120.530">
    <property type="entry name" value="GntR ligand-binding domain-like"/>
    <property type="match status" value="1"/>
</dbReference>
<protein>
    <submittedName>
        <fullName evidence="5">GntR family transcriptional regulator</fullName>
    </submittedName>
</protein>
<reference evidence="5" key="1">
    <citation type="submission" date="2021-02" db="EMBL/GenBank/DDBJ databases">
        <title>Skermanella TT6 skin isolate.</title>
        <authorList>
            <person name="Lee K."/>
            <person name="Ganzorig M."/>
        </authorList>
    </citation>
    <scope>NUCLEOTIDE SEQUENCE</scope>
    <source>
        <strain evidence="5">TT6</strain>
    </source>
</reference>
<dbReference type="EMBL" id="CP067421">
    <property type="protein sequence ID" value="QQP93269.1"/>
    <property type="molecule type" value="Genomic_DNA"/>
</dbReference>
<keyword evidence="3" id="KW-0804">Transcription</keyword>
<dbReference type="PANTHER" id="PTHR43537:SF24">
    <property type="entry name" value="GLUCONATE OPERON TRANSCRIPTIONAL REPRESSOR"/>
    <property type="match status" value="1"/>
</dbReference>
<dbReference type="Pfam" id="PF00392">
    <property type="entry name" value="GntR"/>
    <property type="match status" value="1"/>
</dbReference>
<dbReference type="InterPro" id="IPR011711">
    <property type="entry name" value="GntR_C"/>
</dbReference>
<dbReference type="CDD" id="cd07377">
    <property type="entry name" value="WHTH_GntR"/>
    <property type="match status" value="1"/>
</dbReference>
<organism evidence="5 6">
    <name type="scientific">Skermanella cutis</name>
    <dbReference type="NCBI Taxonomy" id="2775420"/>
    <lineage>
        <taxon>Bacteria</taxon>
        <taxon>Pseudomonadati</taxon>
        <taxon>Pseudomonadota</taxon>
        <taxon>Alphaproteobacteria</taxon>
        <taxon>Rhodospirillales</taxon>
        <taxon>Azospirillaceae</taxon>
        <taxon>Skermanella</taxon>
    </lineage>
</organism>
<dbReference type="InterPro" id="IPR036390">
    <property type="entry name" value="WH_DNA-bd_sf"/>
</dbReference>
<name>A0ABX7BFW3_9PROT</name>
<dbReference type="Proteomes" id="UP000595197">
    <property type="component" value="Plasmid pTT6-1"/>
</dbReference>
<dbReference type="InterPro" id="IPR000524">
    <property type="entry name" value="Tscrpt_reg_HTH_GntR"/>
</dbReference>
<keyword evidence="5" id="KW-0614">Plasmid</keyword>
<evidence type="ECO:0000256" key="2">
    <source>
        <dbReference type="ARBA" id="ARBA00023125"/>
    </source>
</evidence>
<geneLocation type="plasmid" evidence="5 6">
    <name>pTT6-1</name>
</geneLocation>
<dbReference type="Gene3D" id="1.10.10.10">
    <property type="entry name" value="Winged helix-like DNA-binding domain superfamily/Winged helix DNA-binding domain"/>
    <property type="match status" value="1"/>
</dbReference>
<dbReference type="SMART" id="SM00345">
    <property type="entry name" value="HTH_GNTR"/>
    <property type="match status" value="1"/>
</dbReference>
<accession>A0ABX7BFW3</accession>
<dbReference type="SUPFAM" id="SSF48008">
    <property type="entry name" value="GntR ligand-binding domain-like"/>
    <property type="match status" value="1"/>
</dbReference>
<dbReference type="PRINTS" id="PR00035">
    <property type="entry name" value="HTHGNTR"/>
</dbReference>
<proteinExistence type="predicted"/>
<dbReference type="SMART" id="SM00895">
    <property type="entry name" value="FCD"/>
    <property type="match status" value="1"/>
</dbReference>
<sequence length="235" mass="26142">MGHDGDGSRQIGNQVFARLRKLILELDLVPGERVSERDLQALVGASRTPIREALLRLEREGLVVREHRGYRVAPISERELASVYEWREIVESQAVRLACARALPEQLDAIQATIDRGLHDASPETWFRIGSDVHVMLAGLSGNPFLIRAVEDIMLRIDRARWLLASTPEGRDTAHREHTRIVTLIRAGDAEAAVQAISAHVRSGRDAVLSAFETEIRKSRLRGSVLGGARERLAT</sequence>
<keyword evidence="6" id="KW-1185">Reference proteome</keyword>
<dbReference type="InterPro" id="IPR036388">
    <property type="entry name" value="WH-like_DNA-bd_sf"/>
</dbReference>